<keyword evidence="4" id="KW-0804">Transcription</keyword>
<comment type="subunit">
    <text evidence="6">Homotrimer. Homotrimerization increases the affinity of HSF1 to DNA. Interacts with transcriptional coregulator SSA1 on chromatin.</text>
</comment>
<feature type="region of interest" description="Disordered" evidence="8">
    <location>
        <begin position="121"/>
        <end position="162"/>
    </location>
</feature>
<comment type="caution">
    <text evidence="10">The sequence shown here is derived from an EMBL/GenBank/DDBJ whole genome shotgun (WGS) entry which is preliminary data.</text>
</comment>
<dbReference type="GO" id="GO:0003700">
    <property type="term" value="F:DNA-binding transcription factor activity"/>
    <property type="evidence" value="ECO:0007669"/>
    <property type="project" value="InterPro"/>
</dbReference>
<evidence type="ECO:0000256" key="4">
    <source>
        <dbReference type="ARBA" id="ARBA00023163"/>
    </source>
</evidence>
<keyword evidence="2" id="KW-0805">Transcription regulation</keyword>
<accession>A0A4V3XJ96</accession>
<feature type="domain" description="HSF-type DNA-binding" evidence="9">
    <location>
        <begin position="72"/>
        <end position="96"/>
    </location>
</feature>
<dbReference type="Gene3D" id="1.10.10.10">
    <property type="entry name" value="Winged helix-like DNA-binding domain superfamily/Winged helix DNA-binding domain"/>
    <property type="match status" value="1"/>
</dbReference>
<dbReference type="SUPFAM" id="SSF46785">
    <property type="entry name" value="Winged helix' DNA-binding domain"/>
    <property type="match status" value="1"/>
</dbReference>
<reference evidence="10 11" key="1">
    <citation type="submission" date="2019-02" db="EMBL/GenBank/DDBJ databases">
        <title>Genome sequencing of the rare red list fungi Antrodiella citrinella (Flaviporus citrinellus).</title>
        <authorList>
            <person name="Buettner E."/>
            <person name="Kellner H."/>
        </authorList>
    </citation>
    <scope>NUCLEOTIDE SEQUENCE [LARGE SCALE GENOMIC DNA]</scope>
    <source>
        <strain evidence="10 11">DSM 108506</strain>
    </source>
</reference>
<organism evidence="10 11">
    <name type="scientific">Antrodiella citrinella</name>
    <dbReference type="NCBI Taxonomy" id="2447956"/>
    <lineage>
        <taxon>Eukaryota</taxon>
        <taxon>Fungi</taxon>
        <taxon>Dikarya</taxon>
        <taxon>Basidiomycota</taxon>
        <taxon>Agaricomycotina</taxon>
        <taxon>Agaricomycetes</taxon>
        <taxon>Polyporales</taxon>
        <taxon>Steccherinaceae</taxon>
        <taxon>Antrodiella</taxon>
    </lineage>
</organism>
<dbReference type="GO" id="GO:0043565">
    <property type="term" value="F:sequence-specific DNA binding"/>
    <property type="evidence" value="ECO:0007669"/>
    <property type="project" value="InterPro"/>
</dbReference>
<dbReference type="OrthoDB" id="60033at2759"/>
<evidence type="ECO:0000259" key="9">
    <source>
        <dbReference type="PROSITE" id="PS00434"/>
    </source>
</evidence>
<comment type="subcellular location">
    <subcellularLocation>
        <location evidence="1">Nucleus</location>
    </subcellularLocation>
</comment>
<evidence type="ECO:0000256" key="3">
    <source>
        <dbReference type="ARBA" id="ARBA00023125"/>
    </source>
</evidence>
<dbReference type="InterPro" id="IPR000232">
    <property type="entry name" value="HSF_DNA-bd"/>
</dbReference>
<evidence type="ECO:0000313" key="11">
    <source>
        <dbReference type="Proteomes" id="UP000308730"/>
    </source>
</evidence>
<feature type="compositionally biased region" description="Polar residues" evidence="8">
    <location>
        <begin position="10"/>
        <end position="20"/>
    </location>
</feature>
<comment type="similarity">
    <text evidence="7">Belongs to the HSF family.</text>
</comment>
<dbReference type="AlphaFoldDB" id="A0A4V3XJ96"/>
<dbReference type="SMART" id="SM00415">
    <property type="entry name" value="HSF"/>
    <property type="match status" value="1"/>
</dbReference>
<evidence type="ECO:0000256" key="1">
    <source>
        <dbReference type="ARBA" id="ARBA00004123"/>
    </source>
</evidence>
<evidence type="ECO:0000256" key="7">
    <source>
        <dbReference type="RuleBase" id="RU004020"/>
    </source>
</evidence>
<evidence type="ECO:0000313" key="10">
    <source>
        <dbReference type="EMBL" id="THH32283.1"/>
    </source>
</evidence>
<proteinExistence type="inferred from homology"/>
<dbReference type="Pfam" id="PF00447">
    <property type="entry name" value="HSF_DNA-bind"/>
    <property type="match status" value="1"/>
</dbReference>
<dbReference type="EMBL" id="SGPM01000025">
    <property type="protein sequence ID" value="THH32283.1"/>
    <property type="molecule type" value="Genomic_DNA"/>
</dbReference>
<keyword evidence="5" id="KW-0539">Nucleus</keyword>
<dbReference type="GO" id="GO:0005634">
    <property type="term" value="C:nucleus"/>
    <property type="evidence" value="ECO:0007669"/>
    <property type="project" value="UniProtKB-SubCell"/>
</dbReference>
<evidence type="ECO:0000256" key="5">
    <source>
        <dbReference type="ARBA" id="ARBA00023242"/>
    </source>
</evidence>
<feature type="region of interest" description="Disordered" evidence="8">
    <location>
        <begin position="1"/>
        <end position="28"/>
    </location>
</feature>
<dbReference type="InterPro" id="IPR036388">
    <property type="entry name" value="WH-like_DNA-bd_sf"/>
</dbReference>
<dbReference type="PANTHER" id="PTHR10015:SF361">
    <property type="entry name" value="TRANSCRIPTION FACTOR SKN7"/>
    <property type="match status" value="1"/>
</dbReference>
<evidence type="ECO:0000256" key="8">
    <source>
        <dbReference type="SAM" id="MobiDB-lite"/>
    </source>
</evidence>
<dbReference type="Proteomes" id="UP000308730">
    <property type="component" value="Unassembled WGS sequence"/>
</dbReference>
<keyword evidence="11" id="KW-1185">Reference proteome</keyword>
<name>A0A4V3XJ96_9APHY</name>
<dbReference type="PROSITE" id="PS00434">
    <property type="entry name" value="HSF_DOMAIN"/>
    <property type="match status" value="1"/>
</dbReference>
<sequence length="269" mass="30234">MSYIAIEPLPSTSRQDVQSATRHDDTQSTTSEFVRKLYKMLEDTSYDNVVAWGPRGDCFVVKDMNEFATTILPRIFKHSNFASFVRQLNKYDFHKVRNMDDNPFGEHSWTFRHPDFHANDRSSLENIKRKVPTARRSSPPRSYGHESHSPYPPSNPASHQAQITSLQNEIARLESVQDDMALHIRHMEKNYQNVLNEMVDFQRTMARQDQLMQGLIEYFLSPSGNDGGLSSSGNLTVGGSLVGELQVPLTPASLTASILGAQNGSLGTS</sequence>
<dbReference type="FunFam" id="1.10.10.10:FF:000027">
    <property type="entry name" value="Heat shock transcription factor 1"/>
    <property type="match status" value="1"/>
</dbReference>
<dbReference type="PRINTS" id="PR00056">
    <property type="entry name" value="HSFDOMAIN"/>
</dbReference>
<dbReference type="InterPro" id="IPR036390">
    <property type="entry name" value="WH_DNA-bd_sf"/>
</dbReference>
<evidence type="ECO:0000256" key="6">
    <source>
        <dbReference type="ARBA" id="ARBA00062171"/>
    </source>
</evidence>
<evidence type="ECO:0000256" key="2">
    <source>
        <dbReference type="ARBA" id="ARBA00023015"/>
    </source>
</evidence>
<dbReference type="PANTHER" id="PTHR10015">
    <property type="entry name" value="HEAT SHOCK TRANSCRIPTION FACTOR"/>
    <property type="match status" value="1"/>
</dbReference>
<gene>
    <name evidence="10" type="ORF">EUX98_g1925</name>
</gene>
<keyword evidence="3" id="KW-0238">DNA-binding</keyword>
<protein>
    <recommendedName>
        <fullName evidence="9">HSF-type DNA-binding domain-containing protein</fullName>
    </recommendedName>
</protein>